<dbReference type="Gene3D" id="6.10.250.2120">
    <property type="match status" value="1"/>
</dbReference>
<evidence type="ECO:0000256" key="6">
    <source>
        <dbReference type="ARBA" id="ARBA00022692"/>
    </source>
</evidence>
<dbReference type="SUPFAM" id="SSF54523">
    <property type="entry name" value="Pili subunits"/>
    <property type="match status" value="1"/>
</dbReference>
<dbReference type="GO" id="GO:0009986">
    <property type="term" value="C:cell surface"/>
    <property type="evidence" value="ECO:0007669"/>
    <property type="project" value="UniProtKB-SubCell"/>
</dbReference>
<dbReference type="InterPro" id="IPR005594">
    <property type="entry name" value="YadA_C"/>
</dbReference>
<dbReference type="AlphaFoldDB" id="A0AAN3VWT6"/>
<proteinExistence type="inferred from homology"/>
<dbReference type="EMBL" id="ALKK01000019">
    <property type="protein sequence ID" value="EJU18598.1"/>
    <property type="molecule type" value="Genomic_DNA"/>
</dbReference>
<dbReference type="Pfam" id="PF05662">
    <property type="entry name" value="YadA_stalk"/>
    <property type="match status" value="1"/>
</dbReference>
<dbReference type="InterPro" id="IPR008635">
    <property type="entry name" value="Coiled_stalk_dom"/>
</dbReference>
<dbReference type="SUPFAM" id="SSF101967">
    <property type="entry name" value="Adhesin YadA, collagen-binding domain"/>
    <property type="match status" value="2"/>
</dbReference>
<evidence type="ECO:0000256" key="4">
    <source>
        <dbReference type="ARBA" id="ARBA00022448"/>
    </source>
</evidence>
<dbReference type="InterPro" id="IPR045584">
    <property type="entry name" value="Pilin-like"/>
</dbReference>
<dbReference type="Gene3D" id="2.150.10.10">
    <property type="entry name" value="Serralysin-like metalloprotease, C-terminal"/>
    <property type="match status" value="2"/>
</dbReference>
<dbReference type="Pfam" id="PF05658">
    <property type="entry name" value="YadA_head"/>
    <property type="match status" value="1"/>
</dbReference>
<evidence type="ECO:0000313" key="17">
    <source>
        <dbReference type="Proteomes" id="UP000003120"/>
    </source>
</evidence>
<feature type="signal peptide" evidence="12">
    <location>
        <begin position="1"/>
        <end position="24"/>
    </location>
</feature>
<evidence type="ECO:0000256" key="1">
    <source>
        <dbReference type="ARBA" id="ARBA00004241"/>
    </source>
</evidence>
<evidence type="ECO:0000256" key="8">
    <source>
        <dbReference type="ARBA" id="ARBA00022927"/>
    </source>
</evidence>
<evidence type="ECO:0000256" key="5">
    <source>
        <dbReference type="ARBA" id="ARBA00022452"/>
    </source>
</evidence>
<feature type="coiled-coil region" evidence="11">
    <location>
        <begin position="409"/>
        <end position="450"/>
    </location>
</feature>
<evidence type="ECO:0000256" key="12">
    <source>
        <dbReference type="SAM" id="SignalP"/>
    </source>
</evidence>
<feature type="domain" description="Trimeric autotransporter adhesin YadA-like C-terminal membrane anchor" evidence="13">
    <location>
        <begin position="335"/>
        <end position="392"/>
    </location>
</feature>
<sequence>MLKNQKGYFIAALYLFGISQLAFAVESKEKNGCHGVDNDAVKGAAAYGCHNLATSSGSSAIGCKNTAAGMYSTAVGKDNQVNDMFTSAFGYKNEIKKEYGTSNSLRCSTAVGHHNRVQRDHSSAFGSHNLIKGQNSSALGAANYVSGNNSGAWGANLAKENGVSCEDKYKKSKYIIEGNDSYAIGNRNSIASGSDNNFILGNDVSIGKNITKSVVLGDGSTAEESNVVSVGSSSQQRKIVHVADGTAEHDAVNKKQLNAVEEKVIGNTVKISKNTQEIEETKARVTKNEEEIQDNKKEVVKVERNLEITKQELKNEISHVGSLSAALSALHPMTYDESSPNQMMVGLGHYRNKQAVALGVTHYFNSNMMMTAGFALGEETRVKTMANLGFTWKIGKGENQTKVEAPSQMNLLREEVRRLNEESQTREKEKEELKTRVQQLEEQVRMLLMQR</sequence>
<dbReference type="Pfam" id="PF03895">
    <property type="entry name" value="YadA_anchor"/>
    <property type="match status" value="1"/>
</dbReference>
<feature type="domain" description="Trimeric autotransporter adhesin YadA-like stalk" evidence="15">
    <location>
        <begin position="238"/>
        <end position="276"/>
    </location>
</feature>
<comment type="subcellular location">
    <subcellularLocation>
        <location evidence="2">Cell outer membrane</location>
    </subcellularLocation>
    <subcellularLocation>
        <location evidence="1">Cell surface</location>
    </subcellularLocation>
</comment>
<evidence type="ECO:0000256" key="10">
    <source>
        <dbReference type="ARBA" id="ARBA00023237"/>
    </source>
</evidence>
<dbReference type="GO" id="GO:0015031">
    <property type="term" value="P:protein transport"/>
    <property type="evidence" value="ECO:0007669"/>
    <property type="project" value="UniProtKB-KW"/>
</dbReference>
<dbReference type="InterPro" id="IPR011049">
    <property type="entry name" value="Serralysin-like_metalloprot_C"/>
</dbReference>
<evidence type="ECO:0000256" key="11">
    <source>
        <dbReference type="SAM" id="Coils"/>
    </source>
</evidence>
<feature type="chain" id="PRO_5042992053" evidence="12">
    <location>
        <begin position="25"/>
        <end position="451"/>
    </location>
</feature>
<evidence type="ECO:0000259" key="14">
    <source>
        <dbReference type="Pfam" id="PF05658"/>
    </source>
</evidence>
<reference evidence="16 17" key="1">
    <citation type="submission" date="2012-07" db="EMBL/GenBank/DDBJ databases">
        <authorList>
            <person name="Durkin A.S."/>
            <person name="McCorrison J."/>
            <person name="Torralba M."/>
            <person name="Gillis M."/>
            <person name="Methe B."/>
            <person name="Sutton G."/>
            <person name="Nelson K.E."/>
        </authorList>
    </citation>
    <scope>NUCLEOTIDE SEQUENCE [LARGE SCALE GENOMIC DNA]</scope>
    <source>
        <strain evidence="16 17">Fnf 1007</strain>
    </source>
</reference>
<keyword evidence="8" id="KW-0653">Protein transport</keyword>
<evidence type="ECO:0000259" key="13">
    <source>
        <dbReference type="Pfam" id="PF03895"/>
    </source>
</evidence>
<dbReference type="CDD" id="cd12820">
    <property type="entry name" value="LbR_YadA-like"/>
    <property type="match status" value="1"/>
</dbReference>
<organism evidence="16 17">
    <name type="scientific">Fusobacterium necrophorum subsp. funduliforme Fnf 1007</name>
    <dbReference type="NCBI Taxonomy" id="1161424"/>
    <lineage>
        <taxon>Bacteria</taxon>
        <taxon>Fusobacteriati</taxon>
        <taxon>Fusobacteriota</taxon>
        <taxon>Fusobacteriia</taxon>
        <taxon>Fusobacteriales</taxon>
        <taxon>Fusobacteriaceae</taxon>
        <taxon>Fusobacterium</taxon>
    </lineage>
</organism>
<evidence type="ECO:0000256" key="7">
    <source>
        <dbReference type="ARBA" id="ARBA00022729"/>
    </source>
</evidence>
<dbReference type="Gene3D" id="3.30.1300.30">
    <property type="entry name" value="GSPII I/J protein-like"/>
    <property type="match status" value="1"/>
</dbReference>
<dbReference type="InterPro" id="IPR008640">
    <property type="entry name" value="Adhesin_Head_dom"/>
</dbReference>
<feature type="coiled-coil region" evidence="11">
    <location>
        <begin position="271"/>
        <end position="316"/>
    </location>
</feature>
<keyword evidence="9" id="KW-0472">Membrane</keyword>
<dbReference type="Proteomes" id="UP000003120">
    <property type="component" value="Unassembled WGS sequence"/>
</dbReference>
<keyword evidence="4" id="KW-0813">Transport</keyword>
<name>A0AAN3VWT6_9FUSO</name>
<gene>
    <name evidence="16" type="ORF">HMPREF1127_1338</name>
</gene>
<accession>A0AAN3VWT6</accession>
<keyword evidence="5" id="KW-1134">Transmembrane beta strand</keyword>
<protein>
    <submittedName>
        <fullName evidence="16">YadA-like C-terminal domain protein</fullName>
    </submittedName>
</protein>
<keyword evidence="10" id="KW-0998">Cell outer membrane</keyword>
<comment type="similarity">
    <text evidence="3">Belongs to the autotransporter-2 (AT-2) (TC 1.B.40) family.</text>
</comment>
<evidence type="ECO:0000256" key="2">
    <source>
        <dbReference type="ARBA" id="ARBA00004442"/>
    </source>
</evidence>
<evidence type="ECO:0000313" key="16">
    <source>
        <dbReference type="EMBL" id="EJU18598.1"/>
    </source>
</evidence>
<evidence type="ECO:0000256" key="9">
    <source>
        <dbReference type="ARBA" id="ARBA00023136"/>
    </source>
</evidence>
<dbReference type="GO" id="GO:0009279">
    <property type="term" value="C:cell outer membrane"/>
    <property type="evidence" value="ECO:0007669"/>
    <property type="project" value="UniProtKB-SubCell"/>
</dbReference>
<keyword evidence="6" id="KW-0812">Transmembrane</keyword>
<evidence type="ECO:0000256" key="3">
    <source>
        <dbReference type="ARBA" id="ARBA00005848"/>
    </source>
</evidence>
<comment type="caution">
    <text evidence="16">The sequence shown here is derived from an EMBL/GenBank/DDBJ whole genome shotgun (WGS) entry which is preliminary data.</text>
</comment>
<keyword evidence="11" id="KW-0175">Coiled coil</keyword>
<evidence type="ECO:0000259" key="15">
    <source>
        <dbReference type="Pfam" id="PF05662"/>
    </source>
</evidence>
<dbReference type="RefSeq" id="WP_005960549.1">
    <property type="nucleotide sequence ID" value="NZ_ALKK01000019.1"/>
</dbReference>
<feature type="domain" description="Trimeric autotransporter adhesin YadA-like head" evidence="14">
    <location>
        <begin position="53"/>
        <end position="77"/>
    </location>
</feature>
<keyword evidence="7 12" id="KW-0732">Signal</keyword>
<dbReference type="GeneID" id="75076872"/>